<reference evidence="1 2" key="1">
    <citation type="journal article" date="2012" name="Genome Biol.">
        <title>Sequencing three crocodilian genomes to illuminate the evolution of archosaurs and amniotes.</title>
        <authorList>
            <person name="St John J.A."/>
            <person name="Braun E.L."/>
            <person name="Isberg S.R."/>
            <person name="Miles L.G."/>
            <person name="Chong A.Y."/>
            <person name="Gongora J."/>
            <person name="Dalzell P."/>
            <person name="Moran C."/>
            <person name="Bed'hom B."/>
            <person name="Abzhanov A."/>
            <person name="Burgess S.C."/>
            <person name="Cooksey A.M."/>
            <person name="Castoe T.A."/>
            <person name="Crawford N.G."/>
            <person name="Densmore L.D."/>
            <person name="Drew J.C."/>
            <person name="Edwards S.V."/>
            <person name="Faircloth B.C."/>
            <person name="Fujita M.K."/>
            <person name="Greenwold M.J."/>
            <person name="Hoffmann F.G."/>
            <person name="Howard J.M."/>
            <person name="Iguchi T."/>
            <person name="Janes D.E."/>
            <person name="Khan S.Y."/>
            <person name="Kohno S."/>
            <person name="de Koning A.J."/>
            <person name="Lance S.L."/>
            <person name="McCarthy F.M."/>
            <person name="McCormack J.E."/>
            <person name="Merchant M.E."/>
            <person name="Peterson D.G."/>
            <person name="Pollock D.D."/>
            <person name="Pourmand N."/>
            <person name="Raney B.J."/>
            <person name="Roessler K.A."/>
            <person name="Sanford J.R."/>
            <person name="Sawyer R.H."/>
            <person name="Schmidt C.J."/>
            <person name="Triplett E.W."/>
            <person name="Tuberville T.D."/>
            <person name="Venegas-Anaya M."/>
            <person name="Howard J.T."/>
            <person name="Jarvis E.D."/>
            <person name="Guillette L.J.Jr."/>
            <person name="Glenn T.C."/>
            <person name="Green R.E."/>
            <person name="Ray D.A."/>
        </authorList>
    </citation>
    <scope>NUCLEOTIDE SEQUENCE [LARGE SCALE GENOMIC DNA]</scope>
    <source>
        <strain evidence="1">KSC_2009_1</strain>
    </source>
</reference>
<keyword evidence="2" id="KW-1185">Reference proteome</keyword>
<name>A0A151NB91_ALLMI</name>
<dbReference type="Proteomes" id="UP000050525">
    <property type="component" value="Unassembled WGS sequence"/>
</dbReference>
<gene>
    <name evidence="1" type="ORF">Y1Q_0024651</name>
</gene>
<dbReference type="EMBL" id="AKHW03003627">
    <property type="protein sequence ID" value="KYO34066.1"/>
    <property type="molecule type" value="Genomic_DNA"/>
</dbReference>
<proteinExistence type="predicted"/>
<evidence type="ECO:0000313" key="1">
    <source>
        <dbReference type="EMBL" id="KYO34066.1"/>
    </source>
</evidence>
<dbReference type="AlphaFoldDB" id="A0A151NB91"/>
<protein>
    <submittedName>
        <fullName evidence="1">Uncharacterized protein</fullName>
    </submittedName>
</protein>
<comment type="caution">
    <text evidence="1">The sequence shown here is derived from an EMBL/GenBank/DDBJ whole genome shotgun (WGS) entry which is preliminary data.</text>
</comment>
<sequence length="68" mass="7576">MRLEDSFDGLEQLIITLFGASAPPVSLRAAGDLQAEDKEQVICSQRKAEVTEERLHTHLNYACLPVCF</sequence>
<organism evidence="1 2">
    <name type="scientific">Alligator mississippiensis</name>
    <name type="common">American alligator</name>
    <dbReference type="NCBI Taxonomy" id="8496"/>
    <lineage>
        <taxon>Eukaryota</taxon>
        <taxon>Metazoa</taxon>
        <taxon>Chordata</taxon>
        <taxon>Craniata</taxon>
        <taxon>Vertebrata</taxon>
        <taxon>Euteleostomi</taxon>
        <taxon>Archelosauria</taxon>
        <taxon>Archosauria</taxon>
        <taxon>Crocodylia</taxon>
        <taxon>Alligatoridae</taxon>
        <taxon>Alligatorinae</taxon>
        <taxon>Alligator</taxon>
    </lineage>
</organism>
<accession>A0A151NB91</accession>
<evidence type="ECO:0000313" key="2">
    <source>
        <dbReference type="Proteomes" id="UP000050525"/>
    </source>
</evidence>